<dbReference type="KEGG" id="tes:BW730_04300"/>
<dbReference type="Gene3D" id="1.25.40.10">
    <property type="entry name" value="Tetratricopeptide repeat domain"/>
    <property type="match status" value="1"/>
</dbReference>
<organism evidence="1 2">
    <name type="scientific">Tessaracoccus aquimaris</name>
    <dbReference type="NCBI Taxonomy" id="1332264"/>
    <lineage>
        <taxon>Bacteria</taxon>
        <taxon>Bacillati</taxon>
        <taxon>Actinomycetota</taxon>
        <taxon>Actinomycetes</taxon>
        <taxon>Propionibacteriales</taxon>
        <taxon>Propionibacteriaceae</taxon>
        <taxon>Tessaracoccus</taxon>
    </lineage>
</organism>
<dbReference type="SUPFAM" id="SSF48452">
    <property type="entry name" value="TPR-like"/>
    <property type="match status" value="1"/>
</dbReference>
<dbReference type="Pfam" id="PF14559">
    <property type="entry name" value="TPR_19"/>
    <property type="match status" value="1"/>
</dbReference>
<gene>
    <name evidence="1" type="ORF">BW730_04300</name>
</gene>
<protein>
    <submittedName>
        <fullName evidence="1">Uncharacterized protein</fullName>
    </submittedName>
</protein>
<accession>A0A1Q2CSV8</accession>
<dbReference type="AlphaFoldDB" id="A0A1Q2CSV8"/>
<dbReference type="STRING" id="1332264.BW730_04300"/>
<dbReference type="InterPro" id="IPR011990">
    <property type="entry name" value="TPR-like_helical_dom_sf"/>
</dbReference>
<name>A0A1Q2CSV8_9ACTN</name>
<sequence>MGIQAFDERDYKTAIERFSAVLEEDPRNLNVREYLARAHYHRASLRPAEAEARTILEQDPTNEFVTLLLVRSLERQNRADEAVGLRRRLAALTGDDSHLTPQSL</sequence>
<proteinExistence type="predicted"/>
<keyword evidence="2" id="KW-1185">Reference proteome</keyword>
<dbReference type="EMBL" id="CP019606">
    <property type="protein sequence ID" value="AQP49198.1"/>
    <property type="molecule type" value="Genomic_DNA"/>
</dbReference>
<reference evidence="2" key="1">
    <citation type="submission" date="2017-02" db="EMBL/GenBank/DDBJ databases">
        <title>Tessaracoccus aquaemaris sp. nov., isolated from the intestine of a Korean rockfish, Sebastes schlegelii, in a marine aquaculture pond.</title>
        <authorList>
            <person name="Tak E.J."/>
            <person name="Bae J.-W."/>
        </authorList>
    </citation>
    <scope>NUCLEOTIDE SEQUENCE [LARGE SCALE GENOMIC DNA]</scope>
    <source>
        <strain evidence="2">NSG39</strain>
    </source>
</reference>
<evidence type="ECO:0000313" key="1">
    <source>
        <dbReference type="EMBL" id="AQP49198.1"/>
    </source>
</evidence>
<dbReference type="Proteomes" id="UP000188145">
    <property type="component" value="Chromosome"/>
</dbReference>
<evidence type="ECO:0000313" key="2">
    <source>
        <dbReference type="Proteomes" id="UP000188145"/>
    </source>
</evidence>